<protein>
    <submittedName>
        <fullName evidence="1">Uncharacterized protein</fullName>
    </submittedName>
</protein>
<sequence>MHAHFPRETCSRLNDLRQGLRTRTVTTRFKIRNWSGQRALTRGQGILHQLNLKIHRAKLPYWYACQALLKLKGHGEWEKRLKVLAEDNVQALNERSLMDEEAAEQEYLRATGQAPEEGGISAIEDVVSGETHRTLSWIWYAVADKTNGDATIHKALRVEWCKAYSRSNRWREDLVTVEEEMRQTIEFGVWAESQWLW</sequence>
<dbReference type="Proteomes" id="UP001221757">
    <property type="component" value="Unassembled WGS sequence"/>
</dbReference>
<proteinExistence type="predicted"/>
<reference evidence="1" key="1">
    <citation type="submission" date="2023-03" db="EMBL/GenBank/DDBJ databases">
        <title>Massive genome expansion in bonnet fungi (Mycena s.s.) driven by repeated elements and novel gene families across ecological guilds.</title>
        <authorList>
            <consortium name="Lawrence Berkeley National Laboratory"/>
            <person name="Harder C.B."/>
            <person name="Miyauchi S."/>
            <person name="Viragh M."/>
            <person name="Kuo A."/>
            <person name="Thoen E."/>
            <person name="Andreopoulos B."/>
            <person name="Lu D."/>
            <person name="Skrede I."/>
            <person name="Drula E."/>
            <person name="Henrissat B."/>
            <person name="Morin E."/>
            <person name="Kohler A."/>
            <person name="Barry K."/>
            <person name="LaButti K."/>
            <person name="Morin E."/>
            <person name="Salamov A."/>
            <person name="Lipzen A."/>
            <person name="Mereny Z."/>
            <person name="Hegedus B."/>
            <person name="Baldrian P."/>
            <person name="Stursova M."/>
            <person name="Weitz H."/>
            <person name="Taylor A."/>
            <person name="Grigoriev I.V."/>
            <person name="Nagy L.G."/>
            <person name="Martin F."/>
            <person name="Kauserud H."/>
        </authorList>
    </citation>
    <scope>NUCLEOTIDE SEQUENCE</scope>
    <source>
        <strain evidence="1">CBHHK067</strain>
    </source>
</reference>
<dbReference type="AlphaFoldDB" id="A0AAD7GR07"/>
<dbReference type="EMBL" id="JARKIE010000017">
    <property type="protein sequence ID" value="KAJ7701526.1"/>
    <property type="molecule type" value="Genomic_DNA"/>
</dbReference>
<evidence type="ECO:0000313" key="2">
    <source>
        <dbReference type="Proteomes" id="UP001221757"/>
    </source>
</evidence>
<accession>A0AAD7GR07</accession>
<organism evidence="1 2">
    <name type="scientific">Mycena rosella</name>
    <name type="common">Pink bonnet</name>
    <name type="synonym">Agaricus rosellus</name>
    <dbReference type="NCBI Taxonomy" id="1033263"/>
    <lineage>
        <taxon>Eukaryota</taxon>
        <taxon>Fungi</taxon>
        <taxon>Dikarya</taxon>
        <taxon>Basidiomycota</taxon>
        <taxon>Agaricomycotina</taxon>
        <taxon>Agaricomycetes</taxon>
        <taxon>Agaricomycetidae</taxon>
        <taxon>Agaricales</taxon>
        <taxon>Marasmiineae</taxon>
        <taxon>Mycenaceae</taxon>
        <taxon>Mycena</taxon>
    </lineage>
</organism>
<comment type="caution">
    <text evidence="1">The sequence shown here is derived from an EMBL/GenBank/DDBJ whole genome shotgun (WGS) entry which is preliminary data.</text>
</comment>
<keyword evidence="2" id="KW-1185">Reference proteome</keyword>
<name>A0AAD7GR07_MYCRO</name>
<evidence type="ECO:0000313" key="1">
    <source>
        <dbReference type="EMBL" id="KAJ7701526.1"/>
    </source>
</evidence>
<gene>
    <name evidence="1" type="ORF">B0H17DRAFT_1195306</name>
</gene>